<dbReference type="HOGENOM" id="CLU_023330_0_1_1"/>
<reference evidence="14" key="3">
    <citation type="submission" date="2024-08" db="UniProtKB">
        <authorList>
            <consortium name="EnsemblMetazoa"/>
        </authorList>
    </citation>
    <scope>IDENTIFICATION</scope>
</reference>
<gene>
    <name evidence="14" type="primary">109541064</name>
    <name evidence="13" type="ORF">D910_01986</name>
    <name evidence="12" type="ORF">YQE_09330</name>
</gene>
<evidence type="ECO:0000313" key="15">
    <source>
        <dbReference type="Proteomes" id="UP000019118"/>
    </source>
</evidence>
<sequence>MLLWYFLLVLAISVVEPQQNESTTEEFGSDDPFYPTLEWSDVFDWKLLTVLSRKSPNILFSPASLQLVLSILYEASSGATQNNFEDTLQYITKKSIREKTRRTIDALHVSPTSENRLSLSTRIFLDSKIRIKDIYAKKIKDNYNTDVFPSNFTDTEATSATINAWASEYTQGAIKRLTEPDDVRDMIMLLANAIHFKGVWRYPFPKNETCVGGFYTNPGTKIYVPFMTTTNLFYFLESQVLEAKILRLPYKGNRFSMFLILPFAQGGLPALLEKVNLLNLHRELHYLDRRAVLVSIPKFSFKLKASYKGVLQEFGLTKIFQNSASFTGIAEGNSKLLRELVVSDILQSAGIDVDEEGTVAFAATDVIIGNKIGVPENVFNATHPFIFFIQDDNSGTILFLGKVDSPLYQDLEIKKELDDIEKDFQST</sequence>
<name>J3JZ29_DENPD</name>
<dbReference type="InterPro" id="IPR036186">
    <property type="entry name" value="Serpin_sf"/>
</dbReference>
<evidence type="ECO:0000313" key="14">
    <source>
        <dbReference type="EnsemblMetazoa" id="XP_019753599.1"/>
    </source>
</evidence>
<evidence type="ECO:0000256" key="1">
    <source>
        <dbReference type="ARBA" id="ARBA00004613"/>
    </source>
</evidence>
<keyword evidence="7" id="KW-0325">Glycoprotein</keyword>
<proteinExistence type="evidence at transcript level"/>
<evidence type="ECO:0000256" key="8">
    <source>
        <dbReference type="RuleBase" id="RU000411"/>
    </source>
</evidence>
<dbReference type="InterPro" id="IPR042185">
    <property type="entry name" value="Serpin_sf_2"/>
</dbReference>
<dbReference type="OrthoDB" id="671595at2759"/>
<evidence type="ECO:0000313" key="11">
    <source>
        <dbReference type="EMBL" id="AEE63467.1"/>
    </source>
</evidence>
<evidence type="ECO:0000313" key="12">
    <source>
        <dbReference type="EMBL" id="ENN74360.1"/>
    </source>
</evidence>
<evidence type="ECO:0000259" key="10">
    <source>
        <dbReference type="SMART" id="SM00093"/>
    </source>
</evidence>
<feature type="chain" id="PRO_5011207303" description="Serpin domain-containing protein" evidence="9">
    <location>
        <begin position="18"/>
        <end position="427"/>
    </location>
</feature>
<dbReference type="Proteomes" id="UP000019118">
    <property type="component" value="Unassembled WGS sequence"/>
</dbReference>
<evidence type="ECO:0000256" key="9">
    <source>
        <dbReference type="SAM" id="SignalP"/>
    </source>
</evidence>
<dbReference type="FunFam" id="2.30.39.10:FF:000030">
    <property type="entry name" value="Serpin 2"/>
    <property type="match status" value="1"/>
</dbReference>
<dbReference type="EMBL" id="KB631602">
    <property type="protein sequence ID" value="ERL84557.1"/>
    <property type="molecule type" value="Genomic_DNA"/>
</dbReference>
<evidence type="ECO:0000256" key="6">
    <source>
        <dbReference type="ARBA" id="ARBA00022900"/>
    </source>
</evidence>
<reference evidence="11" key="1">
    <citation type="journal article" date="2012" name="Insect Biochem. Mol. Biol.">
        <title>Transcriptome and full-length cDNA resources for the mountain pine beetle, Dendroctonus ponderosae Hopkins, a major insect pest of pine forests.</title>
        <authorList>
            <person name="Keeling C.I."/>
            <person name="Henderson H."/>
            <person name="Li M."/>
            <person name="Yuen M."/>
            <person name="Clark E.L."/>
            <person name="Fraser J.D."/>
            <person name="Huber D.P."/>
            <person name="Liao N.Y."/>
            <person name="Roderick Docking T."/>
            <person name="Birol I."/>
            <person name="Chan S.K."/>
            <person name="Taylor G.A."/>
            <person name="Palmquist D."/>
            <person name="Jones S.J."/>
            <person name="Bohlmann J."/>
        </authorList>
    </citation>
    <scope>NUCLEOTIDE SEQUENCE</scope>
    <source>
        <tissue evidence="11">Heads</tissue>
    </source>
</reference>
<dbReference type="AlphaFoldDB" id="J3JZ29"/>
<dbReference type="InterPro" id="IPR000215">
    <property type="entry name" value="Serpin_fam"/>
</dbReference>
<dbReference type="Gene3D" id="3.30.497.10">
    <property type="entry name" value="Antithrombin, subunit I, domain 2"/>
    <property type="match status" value="1"/>
</dbReference>
<feature type="domain" description="Serpin" evidence="10">
    <location>
        <begin position="45"/>
        <end position="406"/>
    </location>
</feature>
<dbReference type="OMA" id="MQYNASI"/>
<evidence type="ECO:0000313" key="16">
    <source>
        <dbReference type="Proteomes" id="UP000030742"/>
    </source>
</evidence>
<evidence type="ECO:0000313" key="13">
    <source>
        <dbReference type="EMBL" id="ERL84557.1"/>
    </source>
</evidence>
<evidence type="ECO:0000256" key="2">
    <source>
        <dbReference type="ARBA" id="ARBA00009500"/>
    </source>
</evidence>
<dbReference type="STRING" id="77166.J3JZ29"/>
<dbReference type="CDD" id="cd19578">
    <property type="entry name" value="serpinK_insect_SRPN2-like"/>
    <property type="match status" value="1"/>
</dbReference>
<dbReference type="GO" id="GO:0004867">
    <property type="term" value="F:serine-type endopeptidase inhibitor activity"/>
    <property type="evidence" value="ECO:0007669"/>
    <property type="project" value="UniProtKB-KW"/>
</dbReference>
<keyword evidence="5 9" id="KW-0732">Signal</keyword>
<dbReference type="SUPFAM" id="SSF56574">
    <property type="entry name" value="Serpins"/>
    <property type="match status" value="1"/>
</dbReference>
<protein>
    <recommendedName>
        <fullName evidence="10">Serpin domain-containing protein</fullName>
    </recommendedName>
</protein>
<dbReference type="PANTHER" id="PTHR11461:SF357">
    <property type="entry name" value="SERINE PROTEASE INHIBITOR 27A"/>
    <property type="match status" value="1"/>
</dbReference>
<evidence type="ECO:0000256" key="7">
    <source>
        <dbReference type="ARBA" id="ARBA00023180"/>
    </source>
</evidence>
<dbReference type="EnsemblMetazoa" id="XM_019898040.1">
    <property type="protein sequence ID" value="XP_019753599.1"/>
    <property type="gene ID" value="LOC109532903"/>
</dbReference>
<evidence type="ECO:0000256" key="5">
    <source>
        <dbReference type="ARBA" id="ARBA00022729"/>
    </source>
</evidence>
<reference evidence="15 16" key="2">
    <citation type="journal article" date="2013" name="Genome Biol.">
        <title>Draft genome of the mountain pine beetle, Dendroctonus ponderosae Hopkins, a major forest pest.</title>
        <authorList>
            <person name="Keeling C.I."/>
            <person name="Yuen M.M."/>
            <person name="Liao N.Y."/>
            <person name="Docking T.R."/>
            <person name="Chan S.K."/>
            <person name="Taylor G.A."/>
            <person name="Palmquist D.L."/>
            <person name="Jackman S.D."/>
            <person name="Nguyen A."/>
            <person name="Li M."/>
            <person name="Henderson H."/>
            <person name="Janes J.K."/>
            <person name="Zhao Y."/>
            <person name="Pandoh P."/>
            <person name="Moore R."/>
            <person name="Sperling F.A."/>
            <person name="Huber D.P."/>
            <person name="Birol I."/>
            <person name="Jones S.J."/>
            <person name="Bohlmann J."/>
        </authorList>
    </citation>
    <scope>NUCLEOTIDE SEQUENCE</scope>
</reference>
<dbReference type="Pfam" id="PF00079">
    <property type="entry name" value="Serpin"/>
    <property type="match status" value="1"/>
</dbReference>
<dbReference type="EMBL" id="KB741077">
    <property type="protein sequence ID" value="ENN74360.1"/>
    <property type="molecule type" value="Genomic_DNA"/>
</dbReference>
<dbReference type="Gene3D" id="2.30.39.10">
    <property type="entry name" value="Alpha-1-antitrypsin, domain 1"/>
    <property type="match status" value="1"/>
</dbReference>
<keyword evidence="15" id="KW-1185">Reference proteome</keyword>
<feature type="signal peptide" evidence="9">
    <location>
        <begin position="1"/>
        <end position="17"/>
    </location>
</feature>
<keyword evidence="3" id="KW-0964">Secreted</keyword>
<evidence type="ECO:0000256" key="4">
    <source>
        <dbReference type="ARBA" id="ARBA00022690"/>
    </source>
</evidence>
<accession>J3JZ29</accession>
<dbReference type="PANTHER" id="PTHR11461">
    <property type="entry name" value="SERINE PROTEASE INHIBITOR, SERPIN"/>
    <property type="match status" value="1"/>
</dbReference>
<dbReference type="MEROPS" id="I04.072"/>
<organism evidence="11">
    <name type="scientific">Dendroctonus ponderosae</name>
    <name type="common">Mountain pine beetle</name>
    <dbReference type="NCBI Taxonomy" id="77166"/>
    <lineage>
        <taxon>Eukaryota</taxon>
        <taxon>Metazoa</taxon>
        <taxon>Ecdysozoa</taxon>
        <taxon>Arthropoda</taxon>
        <taxon>Hexapoda</taxon>
        <taxon>Insecta</taxon>
        <taxon>Pterygota</taxon>
        <taxon>Neoptera</taxon>
        <taxon>Endopterygota</taxon>
        <taxon>Coleoptera</taxon>
        <taxon>Polyphaga</taxon>
        <taxon>Cucujiformia</taxon>
        <taxon>Curculionidae</taxon>
        <taxon>Scolytinae</taxon>
        <taxon>Dendroctonus</taxon>
    </lineage>
</organism>
<keyword evidence="4" id="KW-0646">Protease inhibitor</keyword>
<dbReference type="EMBL" id="BT128510">
    <property type="protein sequence ID" value="AEE63467.1"/>
    <property type="molecule type" value="mRNA"/>
</dbReference>
<dbReference type="Proteomes" id="UP000030742">
    <property type="component" value="Unassembled WGS sequence"/>
</dbReference>
<dbReference type="SMART" id="SM00093">
    <property type="entry name" value="SERPIN"/>
    <property type="match status" value="1"/>
</dbReference>
<evidence type="ECO:0000256" key="3">
    <source>
        <dbReference type="ARBA" id="ARBA00022525"/>
    </source>
</evidence>
<dbReference type="InterPro" id="IPR023796">
    <property type="entry name" value="Serpin_dom"/>
</dbReference>
<comment type="subcellular location">
    <subcellularLocation>
        <location evidence="1">Secreted</location>
    </subcellularLocation>
</comment>
<dbReference type="KEGG" id="dpa:109532903"/>
<dbReference type="EnsemblMetazoa" id="XM_019909748.1">
    <property type="protein sequence ID" value="XP_019765307.1"/>
    <property type="gene ID" value="LOC109541064"/>
</dbReference>
<keyword evidence="6" id="KW-0722">Serine protease inhibitor</keyword>
<dbReference type="GO" id="GO:0005615">
    <property type="term" value="C:extracellular space"/>
    <property type="evidence" value="ECO:0007669"/>
    <property type="project" value="InterPro"/>
</dbReference>
<dbReference type="InterPro" id="IPR042178">
    <property type="entry name" value="Serpin_sf_1"/>
</dbReference>
<comment type="similarity">
    <text evidence="2 8">Belongs to the serpin family.</text>
</comment>